<protein>
    <recommendedName>
        <fullName evidence="3">NADH dehydrogenase [ubiquinone] 1 alpha subcomplex subunit 11</fullName>
    </recommendedName>
    <alternativeName>
        <fullName evidence="9">Complex I-B14.7</fullName>
    </alternativeName>
    <alternativeName>
        <fullName evidence="10">NADH-ubiquinone oxidoreductase subunit B14.7</fullName>
    </alternativeName>
</protein>
<evidence type="ECO:0000256" key="10">
    <source>
        <dbReference type="ARBA" id="ARBA00031497"/>
    </source>
</evidence>
<sequence>MNGYGEILDGTNCFRKTWLAGRLGALTGLIASTYHVILYTPETNLEGLMRLAKSTVSMANSFLIGTSSCIGLGVLGAFFKVGRQEGWKMLVHSQK</sequence>
<proteinExistence type="inferred from homology"/>
<evidence type="ECO:0000256" key="9">
    <source>
        <dbReference type="ARBA" id="ARBA00030608"/>
    </source>
</evidence>
<keyword evidence="6 11" id="KW-1133">Transmembrane helix</keyword>
<keyword evidence="5" id="KW-0999">Mitochondrion inner membrane</keyword>
<comment type="subcellular location">
    <subcellularLocation>
        <location evidence="1">Mitochondrion inner membrane</location>
        <topology evidence="1">Multi-pass membrane protein</topology>
        <orientation evidence="1">Matrix side</orientation>
    </subcellularLocation>
</comment>
<keyword evidence="7" id="KW-0496">Mitochondrion</keyword>
<evidence type="ECO:0000256" key="7">
    <source>
        <dbReference type="ARBA" id="ARBA00023128"/>
    </source>
</evidence>
<dbReference type="GO" id="GO:0045271">
    <property type="term" value="C:respiratory chain complex I"/>
    <property type="evidence" value="ECO:0007669"/>
    <property type="project" value="InterPro"/>
</dbReference>
<evidence type="ECO:0000256" key="2">
    <source>
        <dbReference type="ARBA" id="ARBA00008699"/>
    </source>
</evidence>
<evidence type="ECO:0000256" key="11">
    <source>
        <dbReference type="SAM" id="Phobius"/>
    </source>
</evidence>
<dbReference type="EMBL" id="GBSH01001734">
    <property type="protein sequence ID" value="JAG67292.1"/>
    <property type="molecule type" value="Transcribed_RNA"/>
</dbReference>
<dbReference type="PANTHER" id="PTHR21382:SF1">
    <property type="entry name" value="NADH DEHYDROGENASE [UBIQUINONE] 1 ALPHA SUBCOMPLEX SUBUNIT 11"/>
    <property type="match status" value="1"/>
</dbReference>
<feature type="transmembrane region" description="Helical" evidence="11">
    <location>
        <begin position="20"/>
        <end position="39"/>
    </location>
</feature>
<evidence type="ECO:0000256" key="4">
    <source>
        <dbReference type="ARBA" id="ARBA00022692"/>
    </source>
</evidence>
<reference evidence="12" key="1">
    <citation type="journal article" date="2014" name="BMC Genomics">
        <title>RNA-seq and high-definition mass spectrometry reveal the complex and divergent venoms of two rear-fanged colubrid snakes.</title>
        <authorList>
            <person name="McGivern J.J."/>
            <person name="Wray K.P."/>
            <person name="Margres M.J."/>
            <person name="Couch M.E."/>
            <person name="Mackessy S.P."/>
            <person name="Rokyta D.R."/>
        </authorList>
    </citation>
    <scope>NUCLEOTIDE SEQUENCE</scope>
    <source>
        <tissue evidence="12">Venom gland</tissue>
    </source>
</reference>
<dbReference type="GO" id="GO:0005743">
    <property type="term" value="C:mitochondrial inner membrane"/>
    <property type="evidence" value="ECO:0007669"/>
    <property type="project" value="UniProtKB-SubCell"/>
</dbReference>
<keyword evidence="4 11" id="KW-0812">Transmembrane</keyword>
<keyword evidence="8 11" id="KW-0472">Membrane</keyword>
<dbReference type="GO" id="GO:0006120">
    <property type="term" value="P:mitochondrial electron transport, NADH to ubiquinone"/>
    <property type="evidence" value="ECO:0007669"/>
    <property type="project" value="InterPro"/>
</dbReference>
<evidence type="ECO:0000256" key="1">
    <source>
        <dbReference type="ARBA" id="ARBA00004292"/>
    </source>
</evidence>
<comment type="similarity">
    <text evidence="2">Belongs to the complex I NDUFA11 subunit family.</text>
</comment>
<evidence type="ECO:0000256" key="6">
    <source>
        <dbReference type="ARBA" id="ARBA00022989"/>
    </source>
</evidence>
<dbReference type="InterPro" id="IPR039205">
    <property type="entry name" value="NDUFA11"/>
</dbReference>
<organism evidence="12">
    <name type="scientific">Philothamnus irregularis</name>
    <name type="common">brown tree snake</name>
    <dbReference type="NCBI Taxonomy" id="1899461"/>
    <lineage>
        <taxon>Eukaryota</taxon>
        <taxon>Metazoa</taxon>
        <taxon>Chordata</taxon>
        <taxon>Craniata</taxon>
        <taxon>Vertebrata</taxon>
        <taxon>Euteleostomi</taxon>
        <taxon>Lepidosauria</taxon>
        <taxon>Squamata</taxon>
        <taxon>Bifurcata</taxon>
        <taxon>Unidentata</taxon>
        <taxon>Episquamata</taxon>
        <taxon>Toxicofera</taxon>
        <taxon>Serpentes</taxon>
        <taxon>Colubroidea</taxon>
        <taxon>Colubridae</taxon>
        <taxon>Colubrinae</taxon>
        <taxon>Philothamnus</taxon>
    </lineage>
</organism>
<feature type="transmembrane region" description="Helical" evidence="11">
    <location>
        <begin position="59"/>
        <end position="79"/>
    </location>
</feature>
<evidence type="ECO:0000313" key="12">
    <source>
        <dbReference type="EMBL" id="JAG67292.1"/>
    </source>
</evidence>
<evidence type="ECO:0000256" key="8">
    <source>
        <dbReference type="ARBA" id="ARBA00023136"/>
    </source>
</evidence>
<dbReference type="AlphaFoldDB" id="A0A0B8RX27"/>
<dbReference type="PANTHER" id="PTHR21382">
    <property type="entry name" value="NADH-UBIQUINONE OXIDOREDUCTASE SUBUNIT"/>
    <property type="match status" value="1"/>
</dbReference>
<accession>A0A0B8RX27</accession>
<name>A0A0B8RX27_9SAUR</name>
<evidence type="ECO:0000256" key="5">
    <source>
        <dbReference type="ARBA" id="ARBA00022792"/>
    </source>
</evidence>
<evidence type="ECO:0000256" key="3">
    <source>
        <dbReference type="ARBA" id="ARBA00018191"/>
    </source>
</evidence>